<dbReference type="PANTHER" id="PTHR33154:SF15">
    <property type="entry name" value="REGULATORY PROTEIN ARSR"/>
    <property type="match status" value="1"/>
</dbReference>
<gene>
    <name evidence="5" type="ORF">PQO05_19855</name>
</gene>
<dbReference type="PRINTS" id="PR00778">
    <property type="entry name" value="HTHARSR"/>
</dbReference>
<dbReference type="SUPFAM" id="SSF46785">
    <property type="entry name" value="Winged helix' DNA-binding domain"/>
    <property type="match status" value="1"/>
</dbReference>
<reference evidence="5 6" key="1">
    <citation type="submission" date="2023-02" db="EMBL/GenBank/DDBJ databases">
        <title>Genome sequence of Mucilaginibacter jinjuensis strain KACC 16571.</title>
        <authorList>
            <person name="Kim S."/>
            <person name="Heo J."/>
            <person name="Kwon S.-W."/>
        </authorList>
    </citation>
    <scope>NUCLEOTIDE SEQUENCE [LARGE SCALE GENOMIC DNA]</scope>
    <source>
        <strain evidence="5 6">KACC 16571</strain>
    </source>
</reference>
<dbReference type="InterPro" id="IPR051081">
    <property type="entry name" value="HTH_MetalResp_TranReg"/>
</dbReference>
<dbReference type="InterPro" id="IPR036390">
    <property type="entry name" value="WH_DNA-bd_sf"/>
</dbReference>
<keyword evidence="2" id="KW-0238">DNA-binding</keyword>
<dbReference type="InterPro" id="IPR036388">
    <property type="entry name" value="WH-like_DNA-bd_sf"/>
</dbReference>
<keyword evidence="3" id="KW-0804">Transcription</keyword>
<dbReference type="EMBL" id="CP117167">
    <property type="protein sequence ID" value="WCT10996.1"/>
    <property type="molecule type" value="Genomic_DNA"/>
</dbReference>
<name>A0ABY7T3N9_9SPHI</name>
<sequence>MTSIKKASYPDRYEAFYDPLQQKPNIKILINIFASVNTMDNKQFERISKALGDPHRIKIMQYVGKSRDCTQCANIVEMIDLTQSAISHHIKQLTDAGLLIAEKEGRNIKYAIDKGVVDAYTKFLQGIKG</sequence>
<proteinExistence type="predicted"/>
<dbReference type="InterPro" id="IPR001845">
    <property type="entry name" value="HTH_ArsR_DNA-bd_dom"/>
</dbReference>
<dbReference type="Pfam" id="PF12840">
    <property type="entry name" value="HTH_20"/>
    <property type="match status" value="1"/>
</dbReference>
<dbReference type="InterPro" id="IPR011991">
    <property type="entry name" value="ArsR-like_HTH"/>
</dbReference>
<dbReference type="Proteomes" id="UP001216139">
    <property type="component" value="Chromosome"/>
</dbReference>
<dbReference type="Gene3D" id="1.10.10.10">
    <property type="entry name" value="Winged helix-like DNA-binding domain superfamily/Winged helix DNA-binding domain"/>
    <property type="match status" value="1"/>
</dbReference>
<dbReference type="NCBIfam" id="NF033788">
    <property type="entry name" value="HTH_metalloreg"/>
    <property type="match status" value="1"/>
</dbReference>
<feature type="domain" description="HTH arsR-type" evidence="4">
    <location>
        <begin position="36"/>
        <end position="129"/>
    </location>
</feature>
<organism evidence="5 6">
    <name type="scientific">Mucilaginibacter jinjuensis</name>
    <dbReference type="NCBI Taxonomy" id="1176721"/>
    <lineage>
        <taxon>Bacteria</taxon>
        <taxon>Pseudomonadati</taxon>
        <taxon>Bacteroidota</taxon>
        <taxon>Sphingobacteriia</taxon>
        <taxon>Sphingobacteriales</taxon>
        <taxon>Sphingobacteriaceae</taxon>
        <taxon>Mucilaginibacter</taxon>
    </lineage>
</organism>
<evidence type="ECO:0000313" key="5">
    <source>
        <dbReference type="EMBL" id="WCT10996.1"/>
    </source>
</evidence>
<evidence type="ECO:0000256" key="3">
    <source>
        <dbReference type="ARBA" id="ARBA00023163"/>
    </source>
</evidence>
<keyword evidence="1" id="KW-0805">Transcription regulation</keyword>
<keyword evidence="6" id="KW-1185">Reference proteome</keyword>
<dbReference type="RefSeq" id="WP_273629184.1">
    <property type="nucleotide sequence ID" value="NZ_CP117167.1"/>
</dbReference>
<evidence type="ECO:0000259" key="4">
    <source>
        <dbReference type="PROSITE" id="PS50987"/>
    </source>
</evidence>
<dbReference type="PROSITE" id="PS50987">
    <property type="entry name" value="HTH_ARSR_2"/>
    <property type="match status" value="1"/>
</dbReference>
<dbReference type="PANTHER" id="PTHR33154">
    <property type="entry name" value="TRANSCRIPTIONAL REGULATOR, ARSR FAMILY"/>
    <property type="match status" value="1"/>
</dbReference>
<dbReference type="CDD" id="cd00090">
    <property type="entry name" value="HTH_ARSR"/>
    <property type="match status" value="1"/>
</dbReference>
<protein>
    <submittedName>
        <fullName evidence="5">Metalloregulator ArsR/SmtB family transcription factor</fullName>
    </submittedName>
</protein>
<accession>A0ABY7T3N9</accession>
<evidence type="ECO:0000256" key="1">
    <source>
        <dbReference type="ARBA" id="ARBA00023015"/>
    </source>
</evidence>
<evidence type="ECO:0000313" key="6">
    <source>
        <dbReference type="Proteomes" id="UP001216139"/>
    </source>
</evidence>
<evidence type="ECO:0000256" key="2">
    <source>
        <dbReference type="ARBA" id="ARBA00023125"/>
    </source>
</evidence>
<dbReference type="SMART" id="SM00418">
    <property type="entry name" value="HTH_ARSR"/>
    <property type="match status" value="1"/>
</dbReference>